<feature type="region of interest" description="Disordered" evidence="1">
    <location>
        <begin position="161"/>
        <end position="180"/>
    </location>
</feature>
<accession>A0A127AW12</accession>
<dbReference type="PANTHER" id="PTHR34934">
    <property type="entry name" value="FLAVIN-DEPENDENT THYMIDYLATE SYNTHASE"/>
    <property type="match status" value="1"/>
</dbReference>
<dbReference type="PANTHER" id="PTHR34934:SF1">
    <property type="entry name" value="FLAVIN-DEPENDENT THYMIDYLATE SYNTHASE"/>
    <property type="match status" value="1"/>
</dbReference>
<proteinExistence type="predicted"/>
<dbReference type="GeneID" id="29125177"/>
<dbReference type="GO" id="GO:0006231">
    <property type="term" value="P:dTMP biosynthetic process"/>
    <property type="evidence" value="ECO:0007669"/>
    <property type="project" value="InterPro"/>
</dbReference>
<name>A0A127AW12_9CAUD</name>
<sequence length="278" mass="31529">MTKLPDNAIPVLDLGYVRLKPDGTMGNDLSVVNAARASYLKESTVLTEGDIRLIKFLLKHSHTSPFRQATAQLEIKAPLMVARQWFKYRVGHDHGPDTAELVGVCVPEELQDYFFDFASKVLGYVPAGDDNGFQDLMYARNEASRRYVTMEPEFYIPQSDEWRSAPENSKQGSGAPIDSEMGSRLTSLLESNVARAMHDYQWALDKGVCAEQARLFLPAYSMYTVWVWTFSLQGAIHFLAQRLEDDAQYEIQLYAKAVLEQIKPLFPVSVEKFMELNK</sequence>
<dbReference type="RefSeq" id="YP_009302397.1">
    <property type="nucleotide sequence ID" value="NC_031245.1"/>
</dbReference>
<dbReference type="GO" id="GO:0070402">
    <property type="term" value="F:NADPH binding"/>
    <property type="evidence" value="ECO:0007669"/>
    <property type="project" value="TreeGrafter"/>
</dbReference>
<organism evidence="2 3">
    <name type="scientific">Bacillus phage SP-15</name>
    <dbReference type="NCBI Taxonomy" id="1792032"/>
    <lineage>
        <taxon>Viruses</taxon>
        <taxon>Duplodnaviria</taxon>
        <taxon>Heunggongvirae</taxon>
        <taxon>Uroviricota</taxon>
        <taxon>Caudoviricetes</taxon>
        <taxon>Thornevirus</taxon>
        <taxon>Thornevirus SP15</taxon>
    </lineage>
</organism>
<dbReference type="SUPFAM" id="SSF69796">
    <property type="entry name" value="Thymidylate synthase-complementing protein Thy1"/>
    <property type="match status" value="2"/>
</dbReference>
<dbReference type="Proteomes" id="UP000203261">
    <property type="component" value="Segment"/>
</dbReference>
<dbReference type="Gene3D" id="3.30.1360.170">
    <property type="match status" value="1"/>
</dbReference>
<dbReference type="InterPro" id="IPR036098">
    <property type="entry name" value="Thymidylate_synthase_ThyX_sf"/>
</dbReference>
<dbReference type="SMR" id="A0A127AW12"/>
<evidence type="ECO:0000313" key="2">
    <source>
        <dbReference type="EMBL" id="AMM44808.1"/>
    </source>
</evidence>
<dbReference type="KEGG" id="vg:29125177"/>
<evidence type="ECO:0000256" key="1">
    <source>
        <dbReference type="SAM" id="MobiDB-lite"/>
    </source>
</evidence>
<dbReference type="InterPro" id="IPR003669">
    <property type="entry name" value="Thymidylate_synthase_ThyX"/>
</dbReference>
<dbReference type="GO" id="GO:0004799">
    <property type="term" value="F:thymidylate synthase activity"/>
    <property type="evidence" value="ECO:0007669"/>
    <property type="project" value="TreeGrafter"/>
</dbReference>
<reference evidence="2 3" key="1">
    <citation type="submission" date="2015-08" db="EMBL/GenBank/DDBJ databases">
        <authorList>
            <person name="Babu N.S."/>
            <person name="Beckwith C.J."/>
            <person name="Beseler K.G."/>
            <person name="Brison A."/>
            <person name="Carone J.V."/>
            <person name="Caskin T.P."/>
            <person name="Diamond M."/>
            <person name="Durham M.E."/>
            <person name="Foxe J.M."/>
            <person name="Go M."/>
            <person name="Henderson B.A."/>
            <person name="Jones I.B."/>
            <person name="McGettigan J.A."/>
            <person name="Micheletti S.J."/>
            <person name="Nasrallah M.E."/>
            <person name="Ortiz D."/>
            <person name="Piller C.R."/>
            <person name="Privatt S.R."/>
            <person name="Schneider S.L."/>
            <person name="Sharp S."/>
            <person name="Smith T.C."/>
            <person name="Stanton J.D."/>
            <person name="Ullery H.E."/>
            <person name="Wilson R.J."/>
            <person name="Serrano M.G."/>
            <person name="Buck G."/>
            <person name="Lee V."/>
            <person name="Wang Y."/>
            <person name="Carvalho R."/>
            <person name="Voegtly L."/>
            <person name="Shi R."/>
            <person name="Duckworth R."/>
            <person name="Johnson A."/>
            <person name="Loviza R."/>
            <person name="Walstead R."/>
            <person name="Shah Z."/>
            <person name="Kiflezghi M."/>
            <person name="Wade K."/>
            <person name="Ball S.L."/>
            <person name="Bradley K.W."/>
            <person name="Asai D.J."/>
            <person name="Bowman C.A."/>
            <person name="Russell D.A."/>
            <person name="Pope W.H."/>
            <person name="Jacobs-Sera D."/>
            <person name="Hendrix R.W."/>
            <person name="Hatfull G.F."/>
        </authorList>
    </citation>
    <scope>NUCLEOTIDE SEQUENCE [LARGE SCALE GENOMIC DNA]</scope>
</reference>
<dbReference type="GO" id="GO:0050660">
    <property type="term" value="F:flavin adenine dinucleotide binding"/>
    <property type="evidence" value="ECO:0007669"/>
    <property type="project" value="InterPro"/>
</dbReference>
<dbReference type="Pfam" id="PF02511">
    <property type="entry name" value="Thy1"/>
    <property type="match status" value="2"/>
</dbReference>
<dbReference type="CDD" id="cd20175">
    <property type="entry name" value="ThyX"/>
    <property type="match status" value="1"/>
</dbReference>
<keyword evidence="3" id="KW-1185">Reference proteome</keyword>
<gene>
    <name evidence="2" type="ORF">SP15_009</name>
</gene>
<dbReference type="EMBL" id="KT624200">
    <property type="protein sequence ID" value="AMM44808.1"/>
    <property type="molecule type" value="Genomic_DNA"/>
</dbReference>
<dbReference type="OrthoDB" id="8223at10239"/>
<protein>
    <submittedName>
        <fullName evidence="2">Thymidylate synthase</fullName>
    </submittedName>
</protein>
<dbReference type="GO" id="GO:0050797">
    <property type="term" value="F:thymidylate synthase (FAD) activity"/>
    <property type="evidence" value="ECO:0007669"/>
    <property type="project" value="InterPro"/>
</dbReference>
<dbReference type="PROSITE" id="PS51331">
    <property type="entry name" value="THYX"/>
    <property type="match status" value="1"/>
</dbReference>
<evidence type="ECO:0000313" key="3">
    <source>
        <dbReference type="Proteomes" id="UP000203261"/>
    </source>
</evidence>